<gene>
    <name evidence="1" type="ordered locus">VVA0177</name>
</gene>
<evidence type="ECO:0000313" key="2">
    <source>
        <dbReference type="Proteomes" id="UP000002675"/>
    </source>
</evidence>
<proteinExistence type="predicted"/>
<name>Q7MFZ2_VIBVY</name>
<dbReference type="KEGG" id="vvy:VVA0177"/>
<dbReference type="NCBIfam" id="TIGR03696">
    <property type="entry name" value="Rhs_assc_core"/>
    <property type="match status" value="1"/>
</dbReference>
<organism evidence="1 2">
    <name type="scientific">Vibrio vulnificus (strain YJ016)</name>
    <dbReference type="NCBI Taxonomy" id="196600"/>
    <lineage>
        <taxon>Bacteria</taxon>
        <taxon>Pseudomonadati</taxon>
        <taxon>Pseudomonadota</taxon>
        <taxon>Gammaproteobacteria</taxon>
        <taxon>Vibrionales</taxon>
        <taxon>Vibrionaceae</taxon>
        <taxon>Vibrio</taxon>
    </lineage>
</organism>
<accession>Q7MFZ2</accession>
<dbReference type="PANTHER" id="PTHR32305">
    <property type="match status" value="1"/>
</dbReference>
<dbReference type="InterPro" id="IPR022385">
    <property type="entry name" value="Rhs_assc_core"/>
</dbReference>
<reference evidence="1 2" key="1">
    <citation type="journal article" date="2003" name="Genome Res.">
        <title>Comparative genome analysis of Vibrio vulnificus, a marine pathogen.</title>
        <authorList>
            <person name="Chen C.Y."/>
            <person name="Wu K.M."/>
            <person name="Chang Y.C."/>
            <person name="Chang C.H."/>
            <person name="Tsai H.C."/>
            <person name="Liao T.L."/>
            <person name="Liu Y.M."/>
            <person name="Chen H.J."/>
            <person name="Shen A.B."/>
            <person name="Li J.C."/>
            <person name="Su T.L."/>
            <person name="Shao C.P."/>
            <person name="Lee C.T."/>
            <person name="Hor L.I."/>
            <person name="Tsai S.F."/>
        </authorList>
    </citation>
    <scope>NUCLEOTIDE SEQUENCE [LARGE SCALE GENOMIC DNA]</scope>
    <source>
        <strain evidence="1 2">YJ016</strain>
    </source>
</reference>
<dbReference type="HOGENOM" id="CLU_1474607_0_0_6"/>
<dbReference type="AlphaFoldDB" id="Q7MFZ2"/>
<dbReference type="Gene3D" id="2.180.10.10">
    <property type="entry name" value="RHS repeat-associated core"/>
    <property type="match status" value="1"/>
</dbReference>
<dbReference type="PANTHER" id="PTHR32305:SF15">
    <property type="entry name" value="PROTEIN RHSA-RELATED"/>
    <property type="match status" value="1"/>
</dbReference>
<dbReference type="Proteomes" id="UP000002675">
    <property type="component" value="Chromosome II"/>
</dbReference>
<evidence type="ECO:0000313" key="1">
    <source>
        <dbReference type="EMBL" id="BAC96203.1"/>
    </source>
</evidence>
<dbReference type="InterPro" id="IPR050708">
    <property type="entry name" value="T6SS_VgrG/RHS"/>
</dbReference>
<protein>
    <submittedName>
        <fullName evidence="1">Rhs family protein</fullName>
    </submittedName>
</protein>
<dbReference type="EMBL" id="BA000038">
    <property type="protein sequence ID" value="BAC96203.1"/>
    <property type="molecule type" value="Genomic_DNA"/>
</dbReference>
<sequence length="183" mass="19906">MRASSHHLGLFGHQRYFVVSLLDKPLSLVARMGFTGHEMLDDMGLIHMNGRVYDPTLARFLSTDPYIQDKCFGTQAFNRYSYAQNNPLSYVDPAGLYSQAPNGMGNSSDTARSQARAFDTQAVANTGVIAFGGYAGLAKSQSAVANEGGLATTLQDFTVGEALLRNSIREPNCLQLIDSYTTH</sequence>